<dbReference type="AlphaFoldDB" id="A0AAE1AUL2"/>
<comment type="caution">
    <text evidence="1">The sequence shown here is derived from an EMBL/GenBank/DDBJ whole genome shotgun (WGS) entry which is preliminary data.</text>
</comment>
<sequence>MEKINFHSTKTLVVPGHACLHHTGVIYQLASRAGQDGFSYGRIDYIYVLVKGSELHNDHLWIDSHVWFETAGTALGNLTGRGSRCITRPGVDGLDLDPCQVPDRAQA</sequence>
<accession>A0AAE1AUL2</accession>
<dbReference type="EMBL" id="JAWDGP010001129">
    <property type="protein sequence ID" value="KAK3794315.1"/>
    <property type="molecule type" value="Genomic_DNA"/>
</dbReference>
<name>A0AAE1AUL2_9GAST</name>
<reference evidence="1" key="1">
    <citation type="journal article" date="2023" name="G3 (Bethesda)">
        <title>A reference genome for the long-term kleptoplast-retaining sea slug Elysia crispata morphotype clarki.</title>
        <authorList>
            <person name="Eastman K.E."/>
            <person name="Pendleton A.L."/>
            <person name="Shaikh M.A."/>
            <person name="Suttiyut T."/>
            <person name="Ogas R."/>
            <person name="Tomko P."/>
            <person name="Gavelis G."/>
            <person name="Widhalm J.R."/>
            <person name="Wisecaver J.H."/>
        </authorList>
    </citation>
    <scope>NUCLEOTIDE SEQUENCE</scope>
    <source>
        <strain evidence="1">ECLA1</strain>
    </source>
</reference>
<evidence type="ECO:0000313" key="1">
    <source>
        <dbReference type="EMBL" id="KAK3794315.1"/>
    </source>
</evidence>
<proteinExistence type="predicted"/>
<evidence type="ECO:0000313" key="2">
    <source>
        <dbReference type="Proteomes" id="UP001283361"/>
    </source>
</evidence>
<gene>
    <name evidence="1" type="ORF">RRG08_060985</name>
</gene>
<organism evidence="1 2">
    <name type="scientific">Elysia crispata</name>
    <name type="common">lettuce slug</name>
    <dbReference type="NCBI Taxonomy" id="231223"/>
    <lineage>
        <taxon>Eukaryota</taxon>
        <taxon>Metazoa</taxon>
        <taxon>Spiralia</taxon>
        <taxon>Lophotrochozoa</taxon>
        <taxon>Mollusca</taxon>
        <taxon>Gastropoda</taxon>
        <taxon>Heterobranchia</taxon>
        <taxon>Euthyneura</taxon>
        <taxon>Panpulmonata</taxon>
        <taxon>Sacoglossa</taxon>
        <taxon>Placobranchoidea</taxon>
        <taxon>Plakobranchidae</taxon>
        <taxon>Elysia</taxon>
    </lineage>
</organism>
<protein>
    <submittedName>
        <fullName evidence="1">Uncharacterized protein</fullName>
    </submittedName>
</protein>
<keyword evidence="2" id="KW-1185">Reference proteome</keyword>
<dbReference type="Proteomes" id="UP001283361">
    <property type="component" value="Unassembled WGS sequence"/>
</dbReference>